<dbReference type="Proteomes" id="UP000005283">
    <property type="component" value="Unassembled WGS sequence"/>
</dbReference>
<comment type="caution">
    <text evidence="1">The sequence shown here is derived from an EMBL/GenBank/DDBJ whole genome shotgun (WGS) entry which is preliminary data.</text>
</comment>
<sequence length="295" mass="33843">MIDKNNNVVQLLQLASKDDIVSFLLMYAKTNNQFGDELMAYLGFKFMCNNDAENDYVIEMRHIFSKTTDMGNHWHSYEVTNWEAILEDAMKLLDKGRIFLNIGNADAAAKIAVEFFKQLGEYFNQDSFFACDDENDCSYECEQAQKQLLDAFTESHLNNSLKQNLLVELKDLSIGSGCAELENYGMFDFDEMLFKVNMLTASVDECLNLIGEQIVQHEASYDLHKYVARKIQVLRKNERSSEADNVEHQFIYLPEIRQSLVERMIDSGAYDKAAEVLRNGLSEAQIQEKPLLVGK</sequence>
<keyword evidence="2" id="KW-1185">Reference proteome</keyword>
<accession>D1W6R6</accession>
<proteinExistence type="predicted"/>
<evidence type="ECO:0000313" key="2">
    <source>
        <dbReference type="Proteomes" id="UP000005283"/>
    </source>
</evidence>
<reference evidence="1 2" key="1">
    <citation type="submission" date="2009-12" db="EMBL/GenBank/DDBJ databases">
        <title>Genome Sequence of Prevotella buccalis ATCC 35310.</title>
        <authorList>
            <person name="Durkin A.S."/>
            <person name="Madupu R."/>
            <person name="Torralba M."/>
            <person name="Methe B."/>
            <person name="Sutton G."/>
            <person name="Strausberg R.L."/>
            <person name="Nelson K.E."/>
        </authorList>
    </citation>
    <scope>NUCLEOTIDE SEQUENCE [LARGE SCALE GENOMIC DNA]</scope>
    <source>
        <strain evidence="1 2">ATCC 35310</strain>
    </source>
</reference>
<dbReference type="STRING" id="679190.HMPREF0650_0002"/>
<dbReference type="RefSeq" id="WP_004349789.1">
    <property type="nucleotide sequence ID" value="NZ_ADEG01000073.1"/>
</dbReference>
<evidence type="ECO:0000313" key="1">
    <source>
        <dbReference type="EMBL" id="EFA91686.1"/>
    </source>
</evidence>
<dbReference type="EMBL" id="ADEG01000073">
    <property type="protein sequence ID" value="EFA91686.1"/>
    <property type="molecule type" value="Genomic_DNA"/>
</dbReference>
<gene>
    <name evidence="1" type="ORF">HMPREF0650_0002</name>
</gene>
<protein>
    <submittedName>
        <fullName evidence="1">Uncharacterized protein</fullName>
    </submittedName>
</protein>
<organism evidence="1 2">
    <name type="scientific">Hoylesella buccalis ATCC 35310</name>
    <dbReference type="NCBI Taxonomy" id="679190"/>
    <lineage>
        <taxon>Bacteria</taxon>
        <taxon>Pseudomonadati</taxon>
        <taxon>Bacteroidota</taxon>
        <taxon>Bacteroidia</taxon>
        <taxon>Bacteroidales</taxon>
        <taxon>Prevotellaceae</taxon>
        <taxon>Hoylesella</taxon>
    </lineage>
</organism>
<name>D1W6R6_9BACT</name>
<dbReference type="AlphaFoldDB" id="D1W6R6"/>